<accession>A0AAV7J7Q6</accession>
<dbReference type="AlphaFoldDB" id="A0AAV7J7Q6"/>
<keyword evidence="2" id="KW-1185">Reference proteome</keyword>
<name>A0AAV7J7Q6_COTGL</name>
<organism evidence="1 2">
    <name type="scientific">Cotesia glomerata</name>
    <name type="common">Lepidopteran parasitic wasp</name>
    <name type="synonym">Apanteles glomeratus</name>
    <dbReference type="NCBI Taxonomy" id="32391"/>
    <lineage>
        <taxon>Eukaryota</taxon>
        <taxon>Metazoa</taxon>
        <taxon>Ecdysozoa</taxon>
        <taxon>Arthropoda</taxon>
        <taxon>Hexapoda</taxon>
        <taxon>Insecta</taxon>
        <taxon>Pterygota</taxon>
        <taxon>Neoptera</taxon>
        <taxon>Endopterygota</taxon>
        <taxon>Hymenoptera</taxon>
        <taxon>Apocrita</taxon>
        <taxon>Ichneumonoidea</taxon>
        <taxon>Braconidae</taxon>
        <taxon>Microgastrinae</taxon>
        <taxon>Cotesia</taxon>
    </lineage>
</organism>
<comment type="caution">
    <text evidence="1">The sequence shown here is derived from an EMBL/GenBank/DDBJ whole genome shotgun (WGS) entry which is preliminary data.</text>
</comment>
<sequence>MTVQHFLFNNYLNSIEDERSRIIVQFLVIGLKASLSFDEHCQRRKGGLTVSRRFRYRPTGEDNGSPIGRVGPVPEMRNVFGYFFHFILQPSLLFC</sequence>
<dbReference type="Proteomes" id="UP000826195">
    <property type="component" value="Unassembled WGS sequence"/>
</dbReference>
<reference evidence="1 2" key="1">
    <citation type="journal article" date="2021" name="J. Hered.">
        <title>A chromosome-level genome assembly of the parasitoid wasp, Cotesia glomerata (Hymenoptera: Braconidae).</title>
        <authorList>
            <person name="Pinto B.J."/>
            <person name="Weis J.J."/>
            <person name="Gamble T."/>
            <person name="Ode P.J."/>
            <person name="Paul R."/>
            <person name="Zaspel J.M."/>
        </authorList>
    </citation>
    <scope>NUCLEOTIDE SEQUENCE [LARGE SCALE GENOMIC DNA]</scope>
    <source>
        <strain evidence="1">CgM1</strain>
    </source>
</reference>
<evidence type="ECO:0000313" key="2">
    <source>
        <dbReference type="Proteomes" id="UP000826195"/>
    </source>
</evidence>
<evidence type="ECO:0000313" key="1">
    <source>
        <dbReference type="EMBL" id="KAH0566994.1"/>
    </source>
</evidence>
<proteinExistence type="predicted"/>
<dbReference type="EMBL" id="JAHXZJ010000001">
    <property type="protein sequence ID" value="KAH0566994.1"/>
    <property type="molecule type" value="Genomic_DNA"/>
</dbReference>
<gene>
    <name evidence="1" type="ORF">KQX54_005929</name>
</gene>
<protein>
    <submittedName>
        <fullName evidence="1">Uncharacterized protein</fullName>
    </submittedName>
</protein>